<proteinExistence type="predicted"/>
<protein>
    <submittedName>
        <fullName evidence="3">Uncharacterized protein</fullName>
    </submittedName>
</protein>
<dbReference type="AlphaFoldDB" id="A0A0F9IQF7"/>
<keyword evidence="2" id="KW-0812">Transmembrane</keyword>
<feature type="region of interest" description="Disordered" evidence="1">
    <location>
        <begin position="1"/>
        <end position="26"/>
    </location>
</feature>
<evidence type="ECO:0000313" key="3">
    <source>
        <dbReference type="EMBL" id="KKL95960.1"/>
    </source>
</evidence>
<sequence>MRATPMEKASSYINTPDAPPASLRQAPLTAGRTVRLRGLGIALGCGTVLALAVWMTPSPTGTGTHRQLGLP</sequence>
<comment type="caution">
    <text evidence="3">The sequence shown here is derived from an EMBL/GenBank/DDBJ whole genome shotgun (WGS) entry which is preliminary data.</text>
</comment>
<organism evidence="3">
    <name type="scientific">marine sediment metagenome</name>
    <dbReference type="NCBI Taxonomy" id="412755"/>
    <lineage>
        <taxon>unclassified sequences</taxon>
        <taxon>metagenomes</taxon>
        <taxon>ecological metagenomes</taxon>
    </lineage>
</organism>
<feature type="transmembrane region" description="Helical" evidence="2">
    <location>
        <begin position="34"/>
        <end position="55"/>
    </location>
</feature>
<evidence type="ECO:0000256" key="2">
    <source>
        <dbReference type="SAM" id="Phobius"/>
    </source>
</evidence>
<evidence type="ECO:0000256" key="1">
    <source>
        <dbReference type="SAM" id="MobiDB-lite"/>
    </source>
</evidence>
<gene>
    <name evidence="3" type="ORF">LCGC14_1849360</name>
</gene>
<accession>A0A0F9IQF7</accession>
<dbReference type="EMBL" id="LAZR01018554">
    <property type="protein sequence ID" value="KKL95960.1"/>
    <property type="molecule type" value="Genomic_DNA"/>
</dbReference>
<reference evidence="3" key="1">
    <citation type="journal article" date="2015" name="Nature">
        <title>Complex archaea that bridge the gap between prokaryotes and eukaryotes.</title>
        <authorList>
            <person name="Spang A."/>
            <person name="Saw J.H."/>
            <person name="Jorgensen S.L."/>
            <person name="Zaremba-Niedzwiedzka K."/>
            <person name="Martijn J."/>
            <person name="Lind A.E."/>
            <person name="van Eijk R."/>
            <person name="Schleper C."/>
            <person name="Guy L."/>
            <person name="Ettema T.J."/>
        </authorList>
    </citation>
    <scope>NUCLEOTIDE SEQUENCE</scope>
</reference>
<keyword evidence="2" id="KW-1133">Transmembrane helix</keyword>
<name>A0A0F9IQF7_9ZZZZ</name>
<keyword evidence="2" id="KW-0472">Membrane</keyword>
<feature type="non-terminal residue" evidence="3">
    <location>
        <position position="71"/>
    </location>
</feature>